<dbReference type="SUPFAM" id="SSF53850">
    <property type="entry name" value="Periplasmic binding protein-like II"/>
    <property type="match status" value="1"/>
</dbReference>
<keyword evidence="7" id="KW-0675">Receptor</keyword>
<dbReference type="PANTHER" id="PTHR42643:SF24">
    <property type="entry name" value="IONOTROPIC RECEPTOR 60A"/>
    <property type="match status" value="1"/>
</dbReference>
<sequence>MESKISAQAKQILTITSYFQTCEFFLIQDYPDPEASKILNDIANFLPLLHPKLFLSLTSYFQTSLNISTRRHSQCSLVITTLQNGIENLDLFNKLIVPDFLAPTKPEKDHFIFISRKIHSNLILQSKVTLKLKYKILLSSDNYSEKVSKAETFCFFCATVEKSHIETINLKDVKSAHKLFPDWTKNGYGHALRVSSPTKYPFVIELEEISKNKWICKRGQYRYVLEALLPHFNFTYKIFPSTGHDSGKPIGNGSTWTGVVGDILKGDADLGTSTSYNFVRYPLLGFTRGSRYIWVTFTLGQPTSYYTWEAMFWPFSLELWISTFFSLATVTLIFRLLERFDSVSVGKYEQNHLSTLRISFTLVGKDIPSYPKANPARVLLCFWQFSCVVLSTAYVSKIVGLLAFPVLEAQPSNFKELVDPNFRYGWGMDLSGGNLYAHFESSTNLVLRKVFRGLEPPKTAVDCYGEAMRRKFACISWRGTADYVAFKNLTLIKGKSPLISVDRDKTLFLPLGFAMRRNSILMPNFNKVIQLLVDSGQGSKWIEEDLAGVLKESVNWRKDGNLHQGRSREENSELLTLNHLMGVFFMFIFGNGFAILCFSVEFLNTVIKCVSKTKE</sequence>
<keyword evidence="5 9" id="KW-1133">Transmembrane helix</keyword>
<keyword evidence="8" id="KW-0325">Glycoprotein</keyword>
<reference evidence="11 12" key="1">
    <citation type="submission" date="2024-08" db="EMBL/GenBank/DDBJ databases">
        <authorList>
            <person name="Cucini C."/>
            <person name="Frati F."/>
        </authorList>
    </citation>
    <scope>NUCLEOTIDE SEQUENCE [LARGE SCALE GENOMIC DNA]</scope>
</reference>
<keyword evidence="3" id="KW-1003">Cell membrane</keyword>
<feature type="domain" description="Ionotropic glutamate receptor C-terminal" evidence="10">
    <location>
        <begin position="316"/>
        <end position="590"/>
    </location>
</feature>
<evidence type="ECO:0000256" key="4">
    <source>
        <dbReference type="ARBA" id="ARBA00022692"/>
    </source>
</evidence>
<organism evidence="11 12">
    <name type="scientific">Orchesella dallaii</name>
    <dbReference type="NCBI Taxonomy" id="48710"/>
    <lineage>
        <taxon>Eukaryota</taxon>
        <taxon>Metazoa</taxon>
        <taxon>Ecdysozoa</taxon>
        <taxon>Arthropoda</taxon>
        <taxon>Hexapoda</taxon>
        <taxon>Collembola</taxon>
        <taxon>Entomobryomorpha</taxon>
        <taxon>Entomobryoidea</taxon>
        <taxon>Orchesellidae</taxon>
        <taxon>Orchesellinae</taxon>
        <taxon>Orchesella</taxon>
    </lineage>
</organism>
<evidence type="ECO:0000256" key="3">
    <source>
        <dbReference type="ARBA" id="ARBA00022475"/>
    </source>
</evidence>
<evidence type="ECO:0000256" key="5">
    <source>
        <dbReference type="ARBA" id="ARBA00022989"/>
    </source>
</evidence>
<proteinExistence type="inferred from homology"/>
<dbReference type="PANTHER" id="PTHR42643">
    <property type="entry name" value="IONOTROPIC RECEPTOR 20A-RELATED"/>
    <property type="match status" value="1"/>
</dbReference>
<keyword evidence="12" id="KW-1185">Reference proteome</keyword>
<dbReference type="Gene3D" id="3.40.190.10">
    <property type="entry name" value="Periplasmic binding protein-like II"/>
    <property type="match status" value="1"/>
</dbReference>
<comment type="caution">
    <text evidence="11">The sequence shown here is derived from an EMBL/GenBank/DDBJ whole genome shotgun (WGS) entry which is preliminary data.</text>
</comment>
<evidence type="ECO:0000256" key="9">
    <source>
        <dbReference type="SAM" id="Phobius"/>
    </source>
</evidence>
<evidence type="ECO:0000256" key="7">
    <source>
        <dbReference type="ARBA" id="ARBA00023170"/>
    </source>
</evidence>
<dbReference type="Pfam" id="PF00060">
    <property type="entry name" value="Lig_chan"/>
    <property type="match status" value="1"/>
</dbReference>
<evidence type="ECO:0000259" key="10">
    <source>
        <dbReference type="Pfam" id="PF00060"/>
    </source>
</evidence>
<gene>
    <name evidence="11" type="ORF">ODALV1_LOCUS11544</name>
</gene>
<evidence type="ECO:0000256" key="6">
    <source>
        <dbReference type="ARBA" id="ARBA00023136"/>
    </source>
</evidence>
<evidence type="ECO:0000256" key="1">
    <source>
        <dbReference type="ARBA" id="ARBA00004651"/>
    </source>
</evidence>
<comment type="similarity">
    <text evidence="2">Belongs to the glutamate-gated ion channel (TC 1.A.10.1) family.</text>
</comment>
<keyword evidence="6 9" id="KW-0472">Membrane</keyword>
<evidence type="ECO:0000256" key="2">
    <source>
        <dbReference type="ARBA" id="ARBA00008685"/>
    </source>
</evidence>
<feature type="transmembrane region" description="Helical" evidence="9">
    <location>
        <begin position="574"/>
        <end position="596"/>
    </location>
</feature>
<evidence type="ECO:0000313" key="12">
    <source>
        <dbReference type="Proteomes" id="UP001642540"/>
    </source>
</evidence>
<name>A0ABP1QK07_9HEXA</name>
<dbReference type="Gene3D" id="1.10.287.70">
    <property type="match status" value="1"/>
</dbReference>
<keyword evidence="4 9" id="KW-0812">Transmembrane</keyword>
<accession>A0ABP1QK07</accession>
<dbReference type="EMBL" id="CAXLJM020000035">
    <property type="protein sequence ID" value="CAL8103751.1"/>
    <property type="molecule type" value="Genomic_DNA"/>
</dbReference>
<dbReference type="Proteomes" id="UP001642540">
    <property type="component" value="Unassembled WGS sequence"/>
</dbReference>
<evidence type="ECO:0000313" key="11">
    <source>
        <dbReference type="EMBL" id="CAL8103751.1"/>
    </source>
</evidence>
<evidence type="ECO:0000256" key="8">
    <source>
        <dbReference type="ARBA" id="ARBA00023180"/>
    </source>
</evidence>
<comment type="subcellular location">
    <subcellularLocation>
        <location evidence="1">Cell membrane</location>
        <topology evidence="1">Multi-pass membrane protein</topology>
    </subcellularLocation>
</comment>
<protein>
    <recommendedName>
        <fullName evidence="10">Ionotropic glutamate receptor C-terminal domain-containing protein</fullName>
    </recommendedName>
</protein>
<dbReference type="InterPro" id="IPR001320">
    <property type="entry name" value="Iontro_rcpt_C"/>
</dbReference>
<dbReference type="InterPro" id="IPR052192">
    <property type="entry name" value="Insect_Ionotropic_Sensory_Rcpt"/>
</dbReference>